<organism evidence="14 15">
    <name type="scientific">Gilvimarinus algae</name>
    <dbReference type="NCBI Taxonomy" id="3058037"/>
    <lineage>
        <taxon>Bacteria</taxon>
        <taxon>Pseudomonadati</taxon>
        <taxon>Pseudomonadota</taxon>
        <taxon>Gammaproteobacteria</taxon>
        <taxon>Cellvibrionales</taxon>
        <taxon>Cellvibrionaceae</taxon>
        <taxon>Gilvimarinus</taxon>
    </lineage>
</organism>
<comment type="similarity">
    <text evidence="2 13">Belongs to the LolB family.</text>
</comment>
<dbReference type="NCBIfam" id="TIGR00548">
    <property type="entry name" value="lolB"/>
    <property type="match status" value="1"/>
</dbReference>
<dbReference type="SUPFAM" id="SSF89392">
    <property type="entry name" value="Prokaryotic lipoproteins and lipoprotein localization factors"/>
    <property type="match status" value="1"/>
</dbReference>
<keyword evidence="5 13" id="KW-0813">Transport</keyword>
<dbReference type="InterPro" id="IPR029046">
    <property type="entry name" value="LolA/LolB/LppX"/>
</dbReference>
<comment type="subunit">
    <text evidence="3 13">Monomer.</text>
</comment>
<keyword evidence="6 13" id="KW-0732">Signal</keyword>
<evidence type="ECO:0000256" key="11">
    <source>
        <dbReference type="ARBA" id="ARBA00023237"/>
    </source>
</evidence>
<evidence type="ECO:0000256" key="9">
    <source>
        <dbReference type="ARBA" id="ARBA00023139"/>
    </source>
</evidence>
<evidence type="ECO:0000256" key="3">
    <source>
        <dbReference type="ARBA" id="ARBA00011245"/>
    </source>
</evidence>
<keyword evidence="8 13" id="KW-0472">Membrane</keyword>
<protein>
    <recommendedName>
        <fullName evidence="4 13">Outer-membrane lipoprotein LolB</fullName>
    </recommendedName>
</protein>
<evidence type="ECO:0000256" key="12">
    <source>
        <dbReference type="ARBA" id="ARBA00023288"/>
    </source>
</evidence>
<comment type="subcellular location">
    <subcellularLocation>
        <location evidence="1 13">Cell outer membrane</location>
        <topology evidence="1 13">Lipid-anchor</topology>
    </subcellularLocation>
</comment>
<evidence type="ECO:0000313" key="14">
    <source>
        <dbReference type="EMBL" id="MDO3381978.1"/>
    </source>
</evidence>
<dbReference type="EMBL" id="JAULRT010000047">
    <property type="protein sequence ID" value="MDO3381978.1"/>
    <property type="molecule type" value="Genomic_DNA"/>
</dbReference>
<evidence type="ECO:0000256" key="5">
    <source>
        <dbReference type="ARBA" id="ARBA00022448"/>
    </source>
</evidence>
<dbReference type="Pfam" id="PF03550">
    <property type="entry name" value="LolB"/>
    <property type="match status" value="1"/>
</dbReference>
<evidence type="ECO:0000256" key="4">
    <source>
        <dbReference type="ARBA" id="ARBA00016202"/>
    </source>
</evidence>
<keyword evidence="9 13" id="KW-0564">Palmitate</keyword>
<keyword evidence="15" id="KW-1185">Reference proteome</keyword>
<gene>
    <name evidence="13 14" type="primary">lolB</name>
    <name evidence="14" type="ORF">QWI16_07295</name>
</gene>
<evidence type="ECO:0000256" key="1">
    <source>
        <dbReference type="ARBA" id="ARBA00004459"/>
    </source>
</evidence>
<proteinExistence type="inferred from homology"/>
<evidence type="ECO:0000256" key="13">
    <source>
        <dbReference type="HAMAP-Rule" id="MF_00233"/>
    </source>
</evidence>
<evidence type="ECO:0000256" key="7">
    <source>
        <dbReference type="ARBA" id="ARBA00022927"/>
    </source>
</evidence>
<comment type="caution">
    <text evidence="14">The sequence shown here is derived from an EMBL/GenBank/DDBJ whole genome shotgun (WGS) entry which is preliminary data.</text>
</comment>
<keyword evidence="12 13" id="KW-0449">Lipoprotein</keyword>
<keyword evidence="10 13" id="KW-0143">Chaperone</keyword>
<sequence length="203" mass="22287">MWRTLVGLSLAVLASCARLPTQTPESALDRAAHEQALRALEHWRLGAKIGVRLPGDSGSARLSWEQDGERYRLSLSGPLGQGRIDIDGDPTGVTLTEAGEPPLEAASAEQLIFDSTGWELPVTALRSWVLGLTEPGAPVAQLEVGPLGLTRSFQQEGWQLRYDRYRQVESLYLPGLVVARRPLTDGSEIRLTLAVHEWSLERD</sequence>
<dbReference type="InterPro" id="IPR004565">
    <property type="entry name" value="OM_lipoprot_LolB"/>
</dbReference>
<dbReference type="Proteomes" id="UP001168380">
    <property type="component" value="Unassembled WGS sequence"/>
</dbReference>
<evidence type="ECO:0000256" key="8">
    <source>
        <dbReference type="ARBA" id="ARBA00023136"/>
    </source>
</evidence>
<dbReference type="HAMAP" id="MF_00233">
    <property type="entry name" value="LolB"/>
    <property type="match status" value="1"/>
</dbReference>
<name>A0ABT8TD75_9GAMM</name>
<evidence type="ECO:0000313" key="15">
    <source>
        <dbReference type="Proteomes" id="UP001168380"/>
    </source>
</evidence>
<evidence type="ECO:0000256" key="6">
    <source>
        <dbReference type="ARBA" id="ARBA00022729"/>
    </source>
</evidence>
<keyword evidence="11 13" id="KW-0998">Cell outer membrane</keyword>
<dbReference type="Gene3D" id="2.50.20.10">
    <property type="entry name" value="Lipoprotein localisation LolA/LolB/LppX"/>
    <property type="match status" value="1"/>
</dbReference>
<keyword evidence="7 13" id="KW-0653">Protein transport</keyword>
<dbReference type="RefSeq" id="WP_302712131.1">
    <property type="nucleotide sequence ID" value="NZ_JAULRT010000047.1"/>
</dbReference>
<comment type="function">
    <text evidence="13">Plays a critical role in the incorporation of lipoproteins in the outer membrane after they are released by the LolA protein.</text>
</comment>
<dbReference type="CDD" id="cd16326">
    <property type="entry name" value="LolB"/>
    <property type="match status" value="1"/>
</dbReference>
<evidence type="ECO:0000256" key="2">
    <source>
        <dbReference type="ARBA" id="ARBA00009696"/>
    </source>
</evidence>
<dbReference type="PROSITE" id="PS51257">
    <property type="entry name" value="PROKAR_LIPOPROTEIN"/>
    <property type="match status" value="1"/>
</dbReference>
<evidence type="ECO:0000256" key="10">
    <source>
        <dbReference type="ARBA" id="ARBA00023186"/>
    </source>
</evidence>
<reference evidence="14" key="1">
    <citation type="submission" date="2023-07" db="EMBL/GenBank/DDBJ databases">
        <title>Gilvimarinus algae sp. nov., isolated from the surface of Kelp.</title>
        <authorList>
            <person name="Sun Y.Y."/>
            <person name="Gong Y."/>
            <person name="Du Z.J."/>
        </authorList>
    </citation>
    <scope>NUCLEOTIDE SEQUENCE</scope>
    <source>
        <strain evidence="14">SDUM040014</strain>
    </source>
</reference>
<accession>A0ABT8TD75</accession>